<dbReference type="InterPro" id="IPR004919">
    <property type="entry name" value="GmrSD_N"/>
</dbReference>
<dbReference type="PANTHER" id="PTHR35149:SF1">
    <property type="entry name" value="DUF5655 DOMAIN-CONTAINING PROTEIN"/>
    <property type="match status" value="1"/>
</dbReference>
<evidence type="ECO:0000259" key="2">
    <source>
        <dbReference type="Pfam" id="PF07510"/>
    </source>
</evidence>
<gene>
    <name evidence="3" type="ORF">D5R40_33565</name>
</gene>
<dbReference type="Pfam" id="PF07510">
    <property type="entry name" value="GmrSD_C"/>
    <property type="match status" value="1"/>
</dbReference>
<comment type="caution">
    <text evidence="3">The sequence shown here is derived from an EMBL/GenBank/DDBJ whole genome shotgun (WGS) entry which is preliminary data.</text>
</comment>
<dbReference type="OrthoDB" id="9798761at2"/>
<feature type="domain" description="GmrSD restriction endonucleases N-terminal" evidence="1">
    <location>
        <begin position="12"/>
        <end position="234"/>
    </location>
</feature>
<reference evidence="3 4" key="1">
    <citation type="journal article" date="2018" name="ACS Chem. Biol.">
        <title>Ketoreductase domain dysfunction expands chemodiversity: malyngamide biosynthesis in the cyanobacterium Okeania hirsuta.</title>
        <authorList>
            <person name="Moss N.A."/>
            <person name="Leao T."/>
            <person name="Rankin M."/>
            <person name="McCullough T.M."/>
            <person name="Qu P."/>
            <person name="Korobeynikov A."/>
            <person name="Smith J.L."/>
            <person name="Gerwick L."/>
            <person name="Gerwick W.H."/>
        </authorList>
    </citation>
    <scope>NUCLEOTIDE SEQUENCE [LARGE SCALE GENOMIC DNA]</scope>
    <source>
        <strain evidence="3 4">PAB10Feb10-1</strain>
    </source>
</reference>
<evidence type="ECO:0000313" key="4">
    <source>
        <dbReference type="Proteomes" id="UP000269154"/>
    </source>
</evidence>
<dbReference type="Pfam" id="PF03235">
    <property type="entry name" value="GmrSD_N"/>
    <property type="match status" value="1"/>
</dbReference>
<dbReference type="PANTHER" id="PTHR35149">
    <property type="entry name" value="SLL5132 PROTEIN"/>
    <property type="match status" value="1"/>
</dbReference>
<protein>
    <submittedName>
        <fullName evidence="3">DUF262 domain-containing protein</fullName>
    </submittedName>
</protein>
<dbReference type="Proteomes" id="UP000269154">
    <property type="component" value="Unassembled WGS sequence"/>
</dbReference>
<feature type="domain" description="GmrSD restriction endonucleases C-terminal" evidence="2">
    <location>
        <begin position="425"/>
        <end position="583"/>
    </location>
</feature>
<dbReference type="InterPro" id="IPR011089">
    <property type="entry name" value="GmrSD_C"/>
</dbReference>
<dbReference type="RefSeq" id="WP_124155846.1">
    <property type="nucleotide sequence ID" value="NZ_CAWOLW010000472.1"/>
</dbReference>
<accession>A0A3N6P450</accession>
<sequence>MASIESQDMTLEKLFDEFYVIPDYQREYVWEEKEVNEFIQDIYEEFSEQNQNSYSEYFIGSIIVCSRGDNLYEVIDGQQRMTTAYLVLCAIRDYLLTINSNERIEALKNKITSLYTDDWGNDQFKHRVELQYEESRGILESIAMQTDLDQRSPTRSVKHIQNAYAEIRKFLSLKFELDEVAISHIKKFYAYFLKNVKLIRVKTASVAHALKIYSTLNHRGLPLDDMDLLKNLIFAKAKQTDYEKIKVKWKKMIDLLYHSQERPMRFLRYFILARYAEDGNYIAEKEVYDWFLKNESRCGYNTEPILFVNDLLASAEAYVAFLSGNNIDGTVNRYLENIRCLSVNVRQHLILLLAAYQLPQYCFIELCRQVENLLFVAMLTSDRNQKAFDGMILKWASELRQITSRSEFNQFIAIQFFSSKQVVADKFEKAFHKLNKSSFQPYQIKYILAKLTQYIDETAWGSGGGIDDLSNYLLKLDVEQILPEYPTQKVILSFDKPREIESYSKLLGNLTLLESSIKSAITNMSFTGKKLGYTKSRFLLTRTIAEKISVGNNTTIDLAVKDLKTFIKWDSHAIETRQEILTQLAKKVWDIPE</sequence>
<dbReference type="AlphaFoldDB" id="A0A3N6P450"/>
<evidence type="ECO:0000313" key="3">
    <source>
        <dbReference type="EMBL" id="RQH17002.1"/>
    </source>
</evidence>
<keyword evidence="4" id="KW-1185">Reference proteome</keyword>
<evidence type="ECO:0000259" key="1">
    <source>
        <dbReference type="Pfam" id="PF03235"/>
    </source>
</evidence>
<proteinExistence type="predicted"/>
<organism evidence="3 4">
    <name type="scientific">Okeania hirsuta</name>
    <dbReference type="NCBI Taxonomy" id="1458930"/>
    <lineage>
        <taxon>Bacteria</taxon>
        <taxon>Bacillati</taxon>
        <taxon>Cyanobacteriota</taxon>
        <taxon>Cyanophyceae</taxon>
        <taxon>Oscillatoriophycideae</taxon>
        <taxon>Oscillatoriales</taxon>
        <taxon>Microcoleaceae</taxon>
        <taxon>Okeania</taxon>
    </lineage>
</organism>
<name>A0A3N6P450_9CYAN</name>
<dbReference type="EMBL" id="RCBY01000523">
    <property type="protein sequence ID" value="RQH17002.1"/>
    <property type="molecule type" value="Genomic_DNA"/>
</dbReference>